<sequence length="286" mass="32092">MERKLDKLPALLPLLARAAIARGNGDAEPSFPDQLITLGQVDIDRRAVARYAQVCGFQHDNRTLPPSYLHTLAFRLQMQLMLDKAFPVAPMGCVHLSNRIVQYRAARLDDTLSMTCRVAGHQLTPRGVEFDFVCEAHSGDELLWQDFSSYLSRRKTGASGGKRERPAPRVYPEQLALHLQRQTARQYARASGDFNPIHLHDLSAKALGFKRMVIHGMWSKAACMAALIGRYPDFGEALSCHVEFKTPVFLPATTQLCFDPGEQKIDFELRDEAGRKPHLIGSLNRL</sequence>
<proteinExistence type="predicted"/>
<evidence type="ECO:0000313" key="3">
    <source>
        <dbReference type="Proteomes" id="UP000596063"/>
    </source>
</evidence>
<organism evidence="2 3">
    <name type="scientific">Spongiibacter nanhainus</name>
    <dbReference type="NCBI Taxonomy" id="2794344"/>
    <lineage>
        <taxon>Bacteria</taxon>
        <taxon>Pseudomonadati</taxon>
        <taxon>Pseudomonadota</taxon>
        <taxon>Gammaproteobacteria</taxon>
        <taxon>Cellvibrionales</taxon>
        <taxon>Spongiibacteraceae</taxon>
        <taxon>Spongiibacter</taxon>
    </lineage>
</organism>
<dbReference type="PANTHER" id="PTHR43841:SF1">
    <property type="entry name" value="3-HYDROXYACYL-THIOESTER DEHYDRATASE X"/>
    <property type="match status" value="1"/>
</dbReference>
<reference evidence="2 3" key="1">
    <citation type="submission" date="2020-12" db="EMBL/GenBank/DDBJ databases">
        <authorList>
            <person name="Shan Y."/>
        </authorList>
    </citation>
    <scope>NUCLEOTIDE SEQUENCE [LARGE SCALE GENOMIC DNA]</scope>
    <source>
        <strain evidence="3">csc3.9</strain>
    </source>
</reference>
<dbReference type="PRINTS" id="PR01483">
    <property type="entry name" value="FASYNTHASE"/>
</dbReference>
<dbReference type="InterPro" id="IPR029069">
    <property type="entry name" value="HotDog_dom_sf"/>
</dbReference>
<evidence type="ECO:0000259" key="1">
    <source>
        <dbReference type="Pfam" id="PF01575"/>
    </source>
</evidence>
<dbReference type="EMBL" id="CP066167">
    <property type="protein sequence ID" value="QQD17175.1"/>
    <property type="molecule type" value="Genomic_DNA"/>
</dbReference>
<gene>
    <name evidence="2" type="ORF">I6N98_12465</name>
</gene>
<dbReference type="InterPro" id="IPR003965">
    <property type="entry name" value="Fatty_acid_synthase"/>
</dbReference>
<dbReference type="AlphaFoldDB" id="A0A7T4QYK9"/>
<keyword evidence="3" id="KW-1185">Reference proteome</keyword>
<dbReference type="InterPro" id="IPR002539">
    <property type="entry name" value="MaoC-like_dom"/>
</dbReference>
<dbReference type="Proteomes" id="UP000596063">
    <property type="component" value="Chromosome"/>
</dbReference>
<dbReference type="GO" id="GO:0005835">
    <property type="term" value="C:fatty acid synthase complex"/>
    <property type="evidence" value="ECO:0007669"/>
    <property type="project" value="InterPro"/>
</dbReference>
<protein>
    <recommendedName>
        <fullName evidence="1">MaoC-like domain-containing protein</fullName>
    </recommendedName>
</protein>
<dbReference type="SUPFAM" id="SSF54637">
    <property type="entry name" value="Thioesterase/thiol ester dehydrase-isomerase"/>
    <property type="match status" value="2"/>
</dbReference>
<dbReference type="Pfam" id="PF01575">
    <property type="entry name" value="MaoC_dehydratas"/>
    <property type="match status" value="1"/>
</dbReference>
<accession>A0A7T4QYK9</accession>
<name>A0A7T4QYK9_9GAMM</name>
<dbReference type="Gene3D" id="3.10.129.10">
    <property type="entry name" value="Hotdog Thioesterase"/>
    <property type="match status" value="1"/>
</dbReference>
<dbReference type="RefSeq" id="WP_198568677.1">
    <property type="nucleotide sequence ID" value="NZ_CP066167.1"/>
</dbReference>
<dbReference type="GO" id="GO:0006633">
    <property type="term" value="P:fatty acid biosynthetic process"/>
    <property type="evidence" value="ECO:0007669"/>
    <property type="project" value="InterPro"/>
</dbReference>
<feature type="domain" description="MaoC-like" evidence="1">
    <location>
        <begin position="175"/>
        <end position="262"/>
    </location>
</feature>
<evidence type="ECO:0000313" key="2">
    <source>
        <dbReference type="EMBL" id="QQD17175.1"/>
    </source>
</evidence>
<dbReference type="PANTHER" id="PTHR43841">
    <property type="entry name" value="3-HYDROXYACYL-THIOESTER DEHYDRATASE HTDX-RELATED"/>
    <property type="match status" value="1"/>
</dbReference>
<dbReference type="GO" id="GO:0004312">
    <property type="term" value="F:fatty acid synthase activity"/>
    <property type="evidence" value="ECO:0007669"/>
    <property type="project" value="InterPro"/>
</dbReference>
<dbReference type="KEGG" id="snan:I6N98_12465"/>